<dbReference type="EC" id="4.1.1.31" evidence="1"/>
<protein>
    <submittedName>
        <fullName evidence="1">Phosphoenolpyruvate carboxylase</fullName>
        <ecNumber evidence="1">4.1.1.31</ecNumber>
    </submittedName>
</protein>
<proteinExistence type="predicted"/>
<dbReference type="GO" id="GO:0015977">
    <property type="term" value="P:carbon fixation"/>
    <property type="evidence" value="ECO:0007669"/>
    <property type="project" value="InterPro"/>
</dbReference>
<evidence type="ECO:0000313" key="2">
    <source>
        <dbReference type="Proteomes" id="UP000251123"/>
    </source>
</evidence>
<dbReference type="GO" id="GO:0008964">
    <property type="term" value="F:phosphoenolpyruvate carboxylase activity"/>
    <property type="evidence" value="ECO:0007669"/>
    <property type="project" value="UniProtKB-EC"/>
</dbReference>
<sequence>MIRFKYGLPEVTISSLSLYTSAILEANLLPPAGAESRMARHHGRAVRRVVQDVSRLRA</sequence>
<keyword evidence="1" id="KW-0456">Lyase</keyword>
<reference evidence="1 2" key="1">
    <citation type="submission" date="2018-06" db="EMBL/GenBank/DDBJ databases">
        <authorList>
            <consortium name="Pathogen Informatics"/>
            <person name="Doyle S."/>
        </authorList>
    </citation>
    <scope>NUCLEOTIDE SEQUENCE [LARGE SCALE GENOMIC DNA]</scope>
    <source>
        <strain evidence="1 2">NCTC9601</strain>
    </source>
</reference>
<name>A0A2X3F406_KLEPN</name>
<dbReference type="Proteomes" id="UP000251123">
    <property type="component" value="Unassembled WGS sequence"/>
</dbReference>
<dbReference type="AlphaFoldDB" id="A0A2X3F406"/>
<keyword evidence="1" id="KW-0670">Pyruvate</keyword>
<gene>
    <name evidence="1" type="primary">ppc_2</name>
    <name evidence="1" type="ORF">NCTC9601_04676</name>
</gene>
<organism evidence="1 2">
    <name type="scientific">Klebsiella pneumoniae</name>
    <dbReference type="NCBI Taxonomy" id="573"/>
    <lineage>
        <taxon>Bacteria</taxon>
        <taxon>Pseudomonadati</taxon>
        <taxon>Pseudomonadota</taxon>
        <taxon>Gammaproteobacteria</taxon>
        <taxon>Enterobacterales</taxon>
        <taxon>Enterobacteriaceae</taxon>
        <taxon>Klebsiella/Raoultella group</taxon>
        <taxon>Klebsiella</taxon>
        <taxon>Klebsiella pneumoniae complex</taxon>
    </lineage>
</organism>
<dbReference type="GO" id="GO:0006099">
    <property type="term" value="P:tricarboxylic acid cycle"/>
    <property type="evidence" value="ECO:0007669"/>
    <property type="project" value="InterPro"/>
</dbReference>
<accession>A0A2X3F406</accession>
<evidence type="ECO:0000313" key="1">
    <source>
        <dbReference type="EMBL" id="SQC17400.1"/>
    </source>
</evidence>
<dbReference type="EMBL" id="UASN01000022">
    <property type="protein sequence ID" value="SQC17400.1"/>
    <property type="molecule type" value="Genomic_DNA"/>
</dbReference>